<feature type="compositionally biased region" description="Polar residues" evidence="1">
    <location>
        <begin position="74"/>
        <end position="101"/>
    </location>
</feature>
<evidence type="ECO:0000256" key="1">
    <source>
        <dbReference type="SAM" id="MobiDB-lite"/>
    </source>
</evidence>
<name>A0A166BQT4_9AGAM</name>
<gene>
    <name evidence="2" type="ORF">FIBSPDRAFT_961064</name>
</gene>
<evidence type="ECO:0000313" key="2">
    <source>
        <dbReference type="EMBL" id="KZP12889.1"/>
    </source>
</evidence>
<organism evidence="2">
    <name type="scientific">Athelia psychrophila</name>
    <dbReference type="NCBI Taxonomy" id="1759441"/>
    <lineage>
        <taxon>Eukaryota</taxon>
        <taxon>Fungi</taxon>
        <taxon>Dikarya</taxon>
        <taxon>Basidiomycota</taxon>
        <taxon>Agaricomycotina</taxon>
        <taxon>Agaricomycetes</taxon>
        <taxon>Agaricomycetidae</taxon>
        <taxon>Atheliales</taxon>
        <taxon>Atheliaceae</taxon>
        <taxon>Athelia</taxon>
    </lineage>
</organism>
<proteinExistence type="predicted"/>
<dbReference type="EMBL" id="KV417641">
    <property type="protein sequence ID" value="KZP12889.1"/>
    <property type="molecule type" value="Genomic_DNA"/>
</dbReference>
<accession>A0A166BQT4</accession>
<sequence>MSGGARHGRVDTPDEVTKELFERFKTLKREILENAPIRDANKILEDEEAWSGLMRDLQLEDEAETVEEEIYSPSEGSNPEDLSSASSSVHQALGSTTSLSVPGTIPDEPPSPQSYWIALHPIEDTTHERGCIPEEPPVPLSHWIDLRPVEDYKGLVPEVAPDPTSTFLDLFPLDDSSIPEISPSPADFMLELHELHE</sequence>
<reference evidence="2" key="1">
    <citation type="journal article" date="2016" name="Mol. Biol. Evol.">
        <title>Comparative Genomics of Early-Diverging Mushroom-Forming Fungi Provides Insights into the Origins of Lignocellulose Decay Capabilities.</title>
        <authorList>
            <person name="Nagy L.G."/>
            <person name="Riley R."/>
            <person name="Tritt A."/>
            <person name="Adam C."/>
            <person name="Daum C."/>
            <person name="Floudas D."/>
            <person name="Sun H."/>
            <person name="Yadav J.S."/>
            <person name="Pangilinan J."/>
            <person name="Larsson K.H."/>
            <person name="Matsuura K."/>
            <person name="Barry K."/>
            <person name="Labutti K."/>
            <person name="Kuo R."/>
            <person name="Ohm R.A."/>
            <person name="Bhattacharya S.S."/>
            <person name="Shirouzu T."/>
            <person name="Yoshinaga Y."/>
            <person name="Martin F.M."/>
            <person name="Grigoriev I.V."/>
            <person name="Hibbett D.S."/>
        </authorList>
    </citation>
    <scope>NUCLEOTIDE SEQUENCE [LARGE SCALE GENOMIC DNA]</scope>
    <source>
        <strain evidence="2">CBS 109695</strain>
    </source>
</reference>
<protein>
    <submittedName>
        <fullName evidence="2">Uncharacterized protein</fullName>
    </submittedName>
</protein>
<feature type="region of interest" description="Disordered" evidence="1">
    <location>
        <begin position="55"/>
        <end position="114"/>
    </location>
</feature>
<dbReference type="AlphaFoldDB" id="A0A166BQT4"/>
<feature type="compositionally biased region" description="Acidic residues" evidence="1">
    <location>
        <begin position="59"/>
        <end position="70"/>
    </location>
</feature>
<dbReference type="OrthoDB" id="10592037at2759"/>